<dbReference type="KEGG" id="vg:77943119"/>
<reference evidence="1 2" key="1">
    <citation type="submission" date="2019-05" db="EMBL/GenBank/DDBJ databases">
        <authorList>
            <person name="Murphy M.E."/>
            <person name="Alvaro L.E."/>
            <person name="Baker K.N."/>
            <person name="Baxter I.S."/>
            <person name="Brown M.R."/>
            <person name="Driscoll K.D."/>
            <person name="Elrubaie J.M."/>
            <person name="Feith S.L."/>
            <person name="Indihar D.F."/>
            <person name="Knoch V.T."/>
            <person name="Koirtyohann K.M."/>
            <person name="Kratz M.A."/>
            <person name="Lear A.H."/>
            <person name="Lindblom K.E."/>
            <person name="Marcus E.R."/>
            <person name="Sensor R."/>
            <person name="Sherman S.J."/>
            <person name="Swift V.R."/>
            <person name="White K.E."/>
            <person name="Wills S.J."/>
            <person name="Gatt S.M."/>
            <person name="Lohbauer S.A."/>
            <person name="Power T.R."/>
            <person name="Rosales K.A."/>
            <person name="Sisson B.M."/>
            <person name="Isern S."/>
            <person name="Michael S.F."/>
            <person name="Monti D.L."/>
            <person name="Garlena R.A."/>
            <person name="Russell D.A."/>
            <person name="Pope W.H."/>
            <person name="Jacobs-Sera D."/>
            <person name="Hatfull G.F."/>
        </authorList>
    </citation>
    <scope>NUCLEOTIDE SEQUENCE [LARGE SCALE GENOMIC DNA]</scope>
</reference>
<keyword evidence="2" id="KW-1185">Reference proteome</keyword>
<protein>
    <submittedName>
        <fullName evidence="1">Minor tail protein</fullName>
    </submittedName>
</protein>
<dbReference type="RefSeq" id="YP_010667009.1">
    <property type="nucleotide sequence ID" value="NC_070948.1"/>
</dbReference>
<dbReference type="GeneID" id="77943119"/>
<proteinExistence type="predicted"/>
<name>A0A4Y6E9Z2_9CAUD</name>
<sequence length="356" mass="36893">MTTYDELYGPPVDVLHPTINVYAVDDGEGLPIRHLAVYLTPGEGRMELPRGKPGPKGDKGDPVAPWIVKGDKTTAGLAALNLGPAEAGFAWRNTDTNALHYWSGGAWVVLADAVGAEGPVGPAGSIAGVNIEMKDPDTEPEAYITGAPGNQVLSIRIPEKPGPQGNTGPAAAIGVASDYDATITPAAGDVLTRLPSGKWGPGTSPKMRYYSVPEGSFTDTGDFGGSRQTLFTLSLDQVSYASWLEISGHLRGGIGLPGASMAVEVRVGDAANGELIARGYTNSRTGEHVIDVKPHYSTNAQPNRLVSPGGSVGVIPANHTGNAGTIYVTAVRTSGLGSVRAYADDGQLIIKRYPAA</sequence>
<evidence type="ECO:0000313" key="2">
    <source>
        <dbReference type="Proteomes" id="UP000319811"/>
    </source>
</evidence>
<accession>A0A4Y6E9Z2</accession>
<evidence type="ECO:0000313" key="1">
    <source>
        <dbReference type="EMBL" id="QDF15398.1"/>
    </source>
</evidence>
<gene>
    <name evidence="1" type="primary">37</name>
    <name evidence="1" type="ORF">SEA_MOLLYMUR_37</name>
</gene>
<organism evidence="1 2">
    <name type="scientific">Gordonia phage Mollymur</name>
    <dbReference type="NCBI Taxonomy" id="2590895"/>
    <lineage>
        <taxon>Viruses</taxon>
        <taxon>Duplodnaviria</taxon>
        <taxon>Heunggongvirae</taxon>
        <taxon>Uroviricota</taxon>
        <taxon>Caudoviricetes</taxon>
        <taxon>Mollymurvirus</taxon>
        <taxon>Mollymurvirus mollymur</taxon>
    </lineage>
</organism>
<dbReference type="EMBL" id="MK977705">
    <property type="protein sequence ID" value="QDF15398.1"/>
    <property type="molecule type" value="Genomic_DNA"/>
</dbReference>
<dbReference type="Proteomes" id="UP000319811">
    <property type="component" value="Segment"/>
</dbReference>